<name>A0ABT5B5H1_9BACT</name>
<protein>
    <submittedName>
        <fullName evidence="1">Uncharacterized protein</fullName>
    </submittedName>
</protein>
<evidence type="ECO:0000313" key="2">
    <source>
        <dbReference type="Proteomes" id="UP001217838"/>
    </source>
</evidence>
<organism evidence="1 2">
    <name type="scientific">Nannocystis radixulma</name>
    <dbReference type="NCBI Taxonomy" id="2995305"/>
    <lineage>
        <taxon>Bacteria</taxon>
        <taxon>Pseudomonadati</taxon>
        <taxon>Myxococcota</taxon>
        <taxon>Polyangia</taxon>
        <taxon>Nannocystales</taxon>
        <taxon>Nannocystaceae</taxon>
        <taxon>Nannocystis</taxon>
    </lineage>
</organism>
<dbReference type="Proteomes" id="UP001217838">
    <property type="component" value="Unassembled WGS sequence"/>
</dbReference>
<reference evidence="1 2" key="1">
    <citation type="submission" date="2022-11" db="EMBL/GenBank/DDBJ databases">
        <title>Minimal conservation of predation-associated metabolite biosynthetic gene clusters underscores biosynthetic potential of Myxococcota including descriptions for ten novel species: Archangium lansinium sp. nov., Myxococcus landrumus sp. nov., Nannocystis bai.</title>
        <authorList>
            <person name="Ahearne A."/>
            <person name="Stevens C."/>
            <person name="Dowd S."/>
        </authorList>
    </citation>
    <scope>NUCLEOTIDE SEQUENCE [LARGE SCALE GENOMIC DNA]</scope>
    <source>
        <strain evidence="1 2">NCELM</strain>
    </source>
</reference>
<accession>A0ABT5B5H1</accession>
<sequence length="423" mass="45411">MPAPLRLVLLLNDRQIDLPFDDDGKAQILAVAYRGAPNKTVNVRVSSPELVTIDVANDVACDGGSGGPGRLKLGPGSMIELGSAVGVVLPASGEPLASRDWWAKWAKWMAELRPGAFLRLATLGDPGLLKAALTSAAKLSTEAATADQPLFTALIEAGLRLRDAKSKKAALAAAKGKEALLGPEARALLTDAQQGAEASAQARAAAIAAFIRDTSPEHDGGAEQPTVAWDIVEVDADRGHGWFRGGSSLPLEQRPRSAIDGEPLKHLCTLLVPKEYRTRGPEQLALAVFQDMKEGARQQSPASAHPHEVRLEDHIGGDFALVWLTAAELQRGPEGAGHRWVELRARFEDPNVGKPTNRRGYKKPPEELLARCARNHFGGTTPSSETRQPPRYLHLEEYDIKANFGGDDAHIDLDEPAIAWGED</sequence>
<gene>
    <name evidence="1" type="ORF">POL58_11380</name>
</gene>
<dbReference type="EMBL" id="JAQNDN010000004">
    <property type="protein sequence ID" value="MDC0668347.1"/>
    <property type="molecule type" value="Genomic_DNA"/>
</dbReference>
<comment type="caution">
    <text evidence="1">The sequence shown here is derived from an EMBL/GenBank/DDBJ whole genome shotgun (WGS) entry which is preliminary data.</text>
</comment>
<evidence type="ECO:0000313" key="1">
    <source>
        <dbReference type="EMBL" id="MDC0668347.1"/>
    </source>
</evidence>
<keyword evidence="2" id="KW-1185">Reference proteome</keyword>
<dbReference type="RefSeq" id="WP_271997389.1">
    <property type="nucleotide sequence ID" value="NZ_JAQNDN010000004.1"/>
</dbReference>
<proteinExistence type="predicted"/>